<sequence>MSPNLTTRLLESPNTQGLYHAATTAPPFLVAAANGTLSHRLLGFYLAQDKVYAGYAYPKFIGGLFRRIDAYRNASQPSQPQTLLPVLAASITGVVREIKFFDSLAAQYGLDLGDSTTESPPHTKRPATLNYVAEMAYVAEWSETWEEGIVFLWAMEKVYLDAWSRVYASLSSVEDNHSQNVRALKTLSANWSSDDFTAFVNDIGKLVDEISTPELDAKAEGIWRRVLELETAFWPLETELETEA</sequence>
<dbReference type="EMBL" id="KL198005">
    <property type="protein sequence ID" value="KDQ32047.1"/>
    <property type="molecule type" value="Genomic_DNA"/>
</dbReference>
<dbReference type="VEuPathDB" id="FungiDB:PLEOSDRAFT_1081377"/>
<dbReference type="PANTHER" id="PTHR41813:SF2">
    <property type="entry name" value="REGULATOR PAB1642, PUTATIVE (AFU_ORTHOLOGUE AFUA_3G11955)-RELATED"/>
    <property type="match status" value="1"/>
</dbReference>
<dbReference type="CDD" id="cd19357">
    <property type="entry name" value="TenA_E_At3g16990-like"/>
    <property type="match status" value="1"/>
</dbReference>
<protein>
    <recommendedName>
        <fullName evidence="1">Thiaminase-2/PQQC domain-containing protein</fullName>
    </recommendedName>
</protein>
<dbReference type="GO" id="GO:0006772">
    <property type="term" value="P:thiamine metabolic process"/>
    <property type="evidence" value="ECO:0007669"/>
    <property type="project" value="UniProtKB-ARBA"/>
</dbReference>
<evidence type="ECO:0000259" key="1">
    <source>
        <dbReference type="Pfam" id="PF03070"/>
    </source>
</evidence>
<dbReference type="HOGENOM" id="CLU_055855_0_1_1"/>
<dbReference type="AlphaFoldDB" id="A0A067P6J0"/>
<dbReference type="STRING" id="1137138.A0A067P6J0"/>
<organism evidence="2 3">
    <name type="scientific">Pleurotus ostreatus (strain PC15)</name>
    <name type="common">Oyster mushroom</name>
    <dbReference type="NCBI Taxonomy" id="1137138"/>
    <lineage>
        <taxon>Eukaryota</taxon>
        <taxon>Fungi</taxon>
        <taxon>Dikarya</taxon>
        <taxon>Basidiomycota</taxon>
        <taxon>Agaricomycotina</taxon>
        <taxon>Agaricomycetes</taxon>
        <taxon>Agaricomycetidae</taxon>
        <taxon>Agaricales</taxon>
        <taxon>Pleurotineae</taxon>
        <taxon>Pleurotaceae</taxon>
        <taxon>Pleurotus</taxon>
    </lineage>
</organism>
<reference evidence="3" key="1">
    <citation type="journal article" date="2014" name="Proc. Natl. Acad. Sci. U.S.A.">
        <title>Extensive sampling of basidiomycete genomes demonstrates inadequacy of the white-rot/brown-rot paradigm for wood decay fungi.</title>
        <authorList>
            <person name="Riley R."/>
            <person name="Salamov A.A."/>
            <person name="Brown D.W."/>
            <person name="Nagy L.G."/>
            <person name="Floudas D."/>
            <person name="Held B.W."/>
            <person name="Levasseur A."/>
            <person name="Lombard V."/>
            <person name="Morin E."/>
            <person name="Otillar R."/>
            <person name="Lindquist E.A."/>
            <person name="Sun H."/>
            <person name="LaButti K.M."/>
            <person name="Schmutz J."/>
            <person name="Jabbour D."/>
            <person name="Luo H."/>
            <person name="Baker S.E."/>
            <person name="Pisabarro A.G."/>
            <person name="Walton J.D."/>
            <person name="Blanchette R.A."/>
            <person name="Henrissat B."/>
            <person name="Martin F."/>
            <person name="Cullen D."/>
            <person name="Hibbett D.S."/>
            <person name="Grigoriev I.V."/>
        </authorList>
    </citation>
    <scope>NUCLEOTIDE SEQUENCE [LARGE SCALE GENOMIC DNA]</scope>
    <source>
        <strain evidence="3">PC15</strain>
    </source>
</reference>
<dbReference type="Pfam" id="PF03070">
    <property type="entry name" value="TENA_THI-4"/>
    <property type="match status" value="1"/>
</dbReference>
<dbReference type="SUPFAM" id="SSF48613">
    <property type="entry name" value="Heme oxygenase-like"/>
    <property type="match status" value="1"/>
</dbReference>
<evidence type="ECO:0000313" key="2">
    <source>
        <dbReference type="EMBL" id="KDQ32047.1"/>
    </source>
</evidence>
<proteinExistence type="predicted"/>
<dbReference type="InParanoid" id="A0A067P6J0"/>
<gene>
    <name evidence="2" type="ORF">PLEOSDRAFT_1081377</name>
</gene>
<dbReference type="OrthoDB" id="37730at2759"/>
<dbReference type="InterPro" id="IPR053261">
    <property type="entry name" value="Polyketide-peptide_reg"/>
</dbReference>
<dbReference type="PANTHER" id="PTHR41813">
    <property type="entry name" value="REGULATOR PAB1642, PUTATIVE (AFU_ORTHOLOGUE AFUA_3G11955)-RELATED"/>
    <property type="match status" value="1"/>
</dbReference>
<accession>A0A067P6J0</accession>
<feature type="domain" description="Thiaminase-2/PQQC" evidence="1">
    <location>
        <begin position="27"/>
        <end position="235"/>
    </location>
</feature>
<dbReference type="InterPro" id="IPR016084">
    <property type="entry name" value="Haem_Oase-like_multi-hlx"/>
</dbReference>
<name>A0A067P6J0_PLEO1</name>
<dbReference type="Gene3D" id="1.20.910.10">
    <property type="entry name" value="Heme oxygenase-like"/>
    <property type="match status" value="1"/>
</dbReference>
<evidence type="ECO:0000313" key="3">
    <source>
        <dbReference type="Proteomes" id="UP000027073"/>
    </source>
</evidence>
<dbReference type="Proteomes" id="UP000027073">
    <property type="component" value="Unassembled WGS sequence"/>
</dbReference>
<dbReference type="InterPro" id="IPR004305">
    <property type="entry name" value="Thiaminase-2/PQQC"/>
</dbReference>